<dbReference type="NCBIfam" id="TIGR00236">
    <property type="entry name" value="wecB"/>
    <property type="match status" value="1"/>
</dbReference>
<dbReference type="SUPFAM" id="SSF53756">
    <property type="entry name" value="UDP-Glycosyltransferase/glycogen phosphorylase"/>
    <property type="match status" value="1"/>
</dbReference>
<keyword evidence="1" id="KW-0413">Isomerase</keyword>
<evidence type="ECO:0000256" key="1">
    <source>
        <dbReference type="RuleBase" id="RU003513"/>
    </source>
</evidence>
<dbReference type="RefSeq" id="WP_006236640.1">
    <property type="nucleotide sequence ID" value="NZ_JH636049.1"/>
</dbReference>
<dbReference type="InterPro" id="IPR003331">
    <property type="entry name" value="UDP_GlcNAc_Epimerase_2_dom"/>
</dbReference>
<comment type="similarity">
    <text evidence="1">Belongs to the UDP-N-acetylglucosamine 2-epimerase family.</text>
</comment>
<sequence>MTVALIVGTRPEAIKLAPLASLLGPEALVVHTGQHHTAGMTGHLTPDIELHTAHDTTRGAQLGAMTSALDQLFRKNRPDVVVVQGDTTSALAGALAANATDMPLVHVEAGLRSFDRAMPEEHHRVLIDHLADLCCAPTPVARDNLLAERIPPSRIAVTGNPIVEAVGHNLPQPEHQLQLLNQLGLTTSAFILATLHRPENTDNPDALETILRELTALREPVVLALHPRTQRQITKFSLTTLTREIRCSGPLDYPMLLTLIRHAAVVISDSGGVQEETTVLKRPILVIRRSNERPEVEATFGARLRPGQDIAGTVNQWLSDIAATHTRLADQRCPYGDGTATRRIADAMQTVRRSARTLCPVPKTSHHRPMSLRALSVQPSSSRM</sequence>
<proteinExistence type="inferred from homology"/>
<keyword evidence="5" id="KW-1185">Reference proteome</keyword>
<evidence type="ECO:0000313" key="4">
    <source>
        <dbReference type="EMBL" id="EID52542.1"/>
    </source>
</evidence>
<dbReference type="Pfam" id="PF02350">
    <property type="entry name" value="Epimerase_2"/>
    <property type="match status" value="1"/>
</dbReference>
<evidence type="ECO:0000256" key="2">
    <source>
        <dbReference type="SAM" id="MobiDB-lite"/>
    </source>
</evidence>
<organism evidence="4 5">
    <name type="scientific">Saccharomonospora xinjiangensis XJ-54</name>
    <dbReference type="NCBI Taxonomy" id="882086"/>
    <lineage>
        <taxon>Bacteria</taxon>
        <taxon>Bacillati</taxon>
        <taxon>Actinomycetota</taxon>
        <taxon>Actinomycetes</taxon>
        <taxon>Pseudonocardiales</taxon>
        <taxon>Pseudonocardiaceae</taxon>
        <taxon>Saccharomonospora</taxon>
    </lineage>
</organism>
<dbReference type="AlphaFoldDB" id="I0UXD9"/>
<dbReference type="CDD" id="cd03786">
    <property type="entry name" value="GTB_UDP-GlcNAc_2-Epimerase"/>
    <property type="match status" value="1"/>
</dbReference>
<name>I0UXD9_9PSEU</name>
<dbReference type="STRING" id="882086.SacxiDRAFT_0261"/>
<dbReference type="Proteomes" id="UP000004691">
    <property type="component" value="Unassembled WGS sequence"/>
</dbReference>
<dbReference type="EMBL" id="JH636049">
    <property type="protein sequence ID" value="EID52542.1"/>
    <property type="molecule type" value="Genomic_DNA"/>
</dbReference>
<feature type="region of interest" description="Disordered" evidence="2">
    <location>
        <begin position="361"/>
        <end position="384"/>
    </location>
</feature>
<dbReference type="GO" id="GO:0016853">
    <property type="term" value="F:isomerase activity"/>
    <property type="evidence" value="ECO:0007669"/>
    <property type="project" value="UniProtKB-KW"/>
</dbReference>
<dbReference type="PANTHER" id="PTHR43174">
    <property type="entry name" value="UDP-N-ACETYLGLUCOSAMINE 2-EPIMERASE"/>
    <property type="match status" value="1"/>
</dbReference>
<reference evidence="4 5" key="1">
    <citation type="submission" date="2012-01" db="EMBL/GenBank/DDBJ databases">
        <title>Improved High-Quality Draft sequence of Saccharomonospora xinjiangensis XJ-54.</title>
        <authorList>
            <consortium name="US DOE Joint Genome Institute"/>
            <person name="Lucas S."/>
            <person name="Han J."/>
            <person name="Lapidus A."/>
            <person name="Cheng J.-F."/>
            <person name="Goodwin L."/>
            <person name="Pitluck S."/>
            <person name="Peters L."/>
            <person name="Mikhailova N."/>
            <person name="Teshima H."/>
            <person name="Detter J.C."/>
            <person name="Han C."/>
            <person name="Tapia R."/>
            <person name="Land M."/>
            <person name="Hauser L."/>
            <person name="Kyrpides N."/>
            <person name="Ivanova N."/>
            <person name="Pagani I."/>
            <person name="Brambilla E.-M."/>
            <person name="Klenk H.-P."/>
            <person name="Woyke T."/>
        </authorList>
    </citation>
    <scope>NUCLEOTIDE SEQUENCE [LARGE SCALE GENOMIC DNA]</scope>
    <source>
        <strain evidence="4 5">XJ-54</strain>
    </source>
</reference>
<feature type="domain" description="UDP-N-acetylglucosamine 2-epimerase" evidence="3">
    <location>
        <begin position="27"/>
        <end position="348"/>
    </location>
</feature>
<evidence type="ECO:0000259" key="3">
    <source>
        <dbReference type="Pfam" id="PF02350"/>
    </source>
</evidence>
<dbReference type="eggNOG" id="COG0381">
    <property type="taxonomic scope" value="Bacteria"/>
</dbReference>
<dbReference type="PANTHER" id="PTHR43174:SF1">
    <property type="entry name" value="UDP-N-ACETYLGLUCOSAMINE 2-EPIMERASE"/>
    <property type="match status" value="1"/>
</dbReference>
<evidence type="ECO:0000313" key="5">
    <source>
        <dbReference type="Proteomes" id="UP000004691"/>
    </source>
</evidence>
<accession>I0UXD9</accession>
<dbReference type="HOGENOM" id="CLU_041674_0_1_11"/>
<protein>
    <submittedName>
        <fullName evidence="4">UDP-N-acetylglucosamine 2-epimerase</fullName>
    </submittedName>
</protein>
<gene>
    <name evidence="4" type="ORF">SacxiDRAFT_0261</name>
</gene>
<dbReference type="Gene3D" id="3.40.50.2000">
    <property type="entry name" value="Glycogen Phosphorylase B"/>
    <property type="match status" value="2"/>
</dbReference>
<dbReference type="OrthoDB" id="9803238at2"/>
<dbReference type="InterPro" id="IPR029767">
    <property type="entry name" value="WecB-like"/>
</dbReference>